<proteinExistence type="predicted"/>
<feature type="compositionally biased region" description="Polar residues" evidence="1">
    <location>
        <begin position="266"/>
        <end position="279"/>
    </location>
</feature>
<dbReference type="NCBIfam" id="TIGR01610">
    <property type="entry name" value="phage_O_Nterm"/>
    <property type="match status" value="1"/>
</dbReference>
<feature type="domain" description="Bacteriophage lambda Replication protein O N-terminal" evidence="2">
    <location>
        <begin position="20"/>
        <end position="113"/>
    </location>
</feature>
<dbReference type="Pfam" id="PF04492">
    <property type="entry name" value="Phage_rep_O"/>
    <property type="match status" value="1"/>
</dbReference>
<name>A0ABT5M8X4_9GAMM</name>
<comment type="caution">
    <text evidence="3">The sequence shown here is derived from an EMBL/GenBank/DDBJ whole genome shotgun (WGS) entry which is preliminary data.</text>
</comment>
<evidence type="ECO:0000259" key="2">
    <source>
        <dbReference type="Pfam" id="PF04492"/>
    </source>
</evidence>
<gene>
    <name evidence="3" type="ORF">PSI22_20725</name>
</gene>
<dbReference type="EMBL" id="JAQRFO010000089">
    <property type="protein sequence ID" value="MDC9623987.1"/>
    <property type="molecule type" value="Genomic_DNA"/>
</dbReference>
<dbReference type="InterPro" id="IPR036388">
    <property type="entry name" value="WH-like_DNA-bd_sf"/>
</dbReference>
<organism evidence="3 4">
    <name type="scientific">Xenorhabdus aichiensis</name>
    <dbReference type="NCBI Taxonomy" id="3025874"/>
    <lineage>
        <taxon>Bacteria</taxon>
        <taxon>Pseudomonadati</taxon>
        <taxon>Pseudomonadota</taxon>
        <taxon>Gammaproteobacteria</taxon>
        <taxon>Enterobacterales</taxon>
        <taxon>Morganellaceae</taxon>
        <taxon>Xenorhabdus</taxon>
    </lineage>
</organism>
<sequence>MSNVAYADFGAKNRQERPTVANLEDGFTMLANELYDALIGADLTRNQAKVAHAVCRKTYGFKKKVDRITDSQIAGLCKISREKVNIAKNELISMKVLIKDGKKIGPNKNIYEWEIPECDRIGNIVTKTVTKSVTESITEDVTNLDTHKRNTLKKKENKDKNILPEQVQAECNPPPHEPAKKDQIQSAFETIFWLAGMRKVGKPKALSSFKSQFKAWRKETGGTPEQFAEFLAADIRLRLQAKIFGFENLHPTTYLNGQRWTDEKPVTNTPTQSTTGQSGITVSESGLVFLD</sequence>
<evidence type="ECO:0000313" key="3">
    <source>
        <dbReference type="EMBL" id="MDC9623987.1"/>
    </source>
</evidence>
<feature type="region of interest" description="Disordered" evidence="1">
    <location>
        <begin position="260"/>
        <end position="279"/>
    </location>
</feature>
<protein>
    <submittedName>
        <fullName evidence="3">Replication protein</fullName>
    </submittedName>
</protein>
<evidence type="ECO:0000313" key="4">
    <source>
        <dbReference type="Proteomes" id="UP001214757"/>
    </source>
</evidence>
<dbReference type="Gene3D" id="1.10.10.10">
    <property type="entry name" value="Winged helix-like DNA-binding domain superfamily/Winged helix DNA-binding domain"/>
    <property type="match status" value="1"/>
</dbReference>
<dbReference type="InterPro" id="IPR006497">
    <property type="entry name" value="Phage_lambda_VrpO_N"/>
</dbReference>
<keyword evidence="4" id="KW-1185">Reference proteome</keyword>
<dbReference type="Proteomes" id="UP001214757">
    <property type="component" value="Unassembled WGS sequence"/>
</dbReference>
<dbReference type="RefSeq" id="WP_273581384.1">
    <property type="nucleotide sequence ID" value="NZ_JAQRFO010000089.1"/>
</dbReference>
<accession>A0ABT5M8X4</accession>
<reference evidence="3 4" key="1">
    <citation type="submission" date="2023-02" db="EMBL/GenBank/DDBJ databases">
        <title>Entomopathogenic bacteria.</title>
        <authorList>
            <person name="Machado R.A."/>
        </authorList>
    </citation>
    <scope>NUCLEOTIDE SEQUENCE [LARGE SCALE GENOMIC DNA]</scope>
    <source>
        <strain evidence="3 4">XENO-7</strain>
    </source>
</reference>
<evidence type="ECO:0000256" key="1">
    <source>
        <dbReference type="SAM" id="MobiDB-lite"/>
    </source>
</evidence>